<dbReference type="PANTHER" id="PTHR33745:SF3">
    <property type="entry name" value="RSBT CO-ANTAGONIST PROTEIN RSBRC"/>
    <property type="match status" value="1"/>
</dbReference>
<dbReference type="InterPro" id="IPR036513">
    <property type="entry name" value="STAS_dom_sf"/>
</dbReference>
<dbReference type="SUPFAM" id="SSF52091">
    <property type="entry name" value="SpoIIaa-like"/>
    <property type="match status" value="1"/>
</dbReference>
<dbReference type="PROSITE" id="PS50801">
    <property type="entry name" value="STAS"/>
    <property type="match status" value="1"/>
</dbReference>
<evidence type="ECO:0008006" key="7">
    <source>
        <dbReference type="Google" id="ProtNLM"/>
    </source>
</evidence>
<dbReference type="SMART" id="SM00086">
    <property type="entry name" value="PAC"/>
    <property type="match status" value="2"/>
</dbReference>
<feature type="domain" description="PAC" evidence="3">
    <location>
        <begin position="88"/>
        <end position="140"/>
    </location>
</feature>
<dbReference type="PROSITE" id="PS50113">
    <property type="entry name" value="PAC"/>
    <property type="match status" value="2"/>
</dbReference>
<evidence type="ECO:0000256" key="1">
    <source>
        <dbReference type="ARBA" id="ARBA00022553"/>
    </source>
</evidence>
<dbReference type="SUPFAM" id="SSF55785">
    <property type="entry name" value="PYP-like sensor domain (PAS domain)"/>
    <property type="match status" value="2"/>
</dbReference>
<evidence type="ECO:0000259" key="2">
    <source>
        <dbReference type="PROSITE" id="PS50112"/>
    </source>
</evidence>
<dbReference type="EMBL" id="AP022577">
    <property type="protein sequence ID" value="BBX83670.1"/>
    <property type="molecule type" value="Genomic_DNA"/>
</dbReference>
<dbReference type="InterPro" id="IPR002645">
    <property type="entry name" value="STAS_dom"/>
</dbReference>
<dbReference type="CDD" id="cd07041">
    <property type="entry name" value="STAS_RsbR_RsbS_like"/>
    <property type="match status" value="1"/>
</dbReference>
<reference evidence="5 6" key="1">
    <citation type="journal article" date="2019" name="Emerg. Microbes Infect.">
        <title>Comprehensive subspecies identification of 175 nontuberculous mycobacteria species based on 7547 genomic profiles.</title>
        <authorList>
            <person name="Matsumoto Y."/>
            <person name="Kinjo T."/>
            <person name="Motooka D."/>
            <person name="Nabeya D."/>
            <person name="Jung N."/>
            <person name="Uechi K."/>
            <person name="Horii T."/>
            <person name="Iida T."/>
            <person name="Fujita J."/>
            <person name="Nakamura S."/>
        </authorList>
    </citation>
    <scope>NUCLEOTIDE SEQUENCE [LARGE SCALE GENOMIC DNA]</scope>
    <source>
        <strain evidence="5 6">JCM 15296</strain>
    </source>
</reference>
<dbReference type="PROSITE" id="PS50112">
    <property type="entry name" value="PAS"/>
    <property type="match status" value="2"/>
</dbReference>
<dbReference type="InterPro" id="IPR000700">
    <property type="entry name" value="PAS-assoc_C"/>
</dbReference>
<sequence length="406" mass="44252">MVPPAGENDVHARLRDAEAMLDAIIEHAIIQLDLAGTVVRWGPGAELMTGYSAAEMVGKSVSVLYTDEDRAAGLVDRELAAVREAGRFEFEGWRVRKDGRRFRAAVVVTAIRDAAGVVTGLTKVLRDLTAEQQRADSMFHGLLESAPDAMVIVASDGRIALANAQADRLFGYRREDLIGREVETLIPPRFRGGHERYRSSFFADPRPRQMGVGLELWGLRRDGTEFPIDVSLSPLRTDEGLLVSAAIRDVTERREQEQRLRRQHEEIMELSTPVIQVWDKVLTLPVIGTLDSARAARLTEGLLFKIAETQAEVVIFDISGVPTIDTQVAQHLLGTVQAAALMGTTSIMCGVRPETAQSMVHLGIDIGQLRSRTTLRHALQLALTLLAERAEAAAGVATLMGPAGAG</sequence>
<dbReference type="SMART" id="SM00091">
    <property type="entry name" value="PAS"/>
    <property type="match status" value="2"/>
</dbReference>
<evidence type="ECO:0000313" key="6">
    <source>
        <dbReference type="Proteomes" id="UP000465609"/>
    </source>
</evidence>
<dbReference type="InterPro" id="IPR051932">
    <property type="entry name" value="Bact_StressResp_Reg"/>
</dbReference>
<keyword evidence="6" id="KW-1185">Reference proteome</keyword>
<evidence type="ECO:0000259" key="4">
    <source>
        <dbReference type="PROSITE" id="PS50801"/>
    </source>
</evidence>
<dbReference type="Gene3D" id="3.30.750.24">
    <property type="entry name" value="STAS domain"/>
    <property type="match status" value="1"/>
</dbReference>
<name>A0ABM7IAK8_9MYCO</name>
<dbReference type="NCBIfam" id="TIGR00229">
    <property type="entry name" value="sensory_box"/>
    <property type="match status" value="2"/>
</dbReference>
<feature type="domain" description="PAS" evidence="2">
    <location>
        <begin position="135"/>
        <end position="188"/>
    </location>
</feature>
<evidence type="ECO:0000259" key="3">
    <source>
        <dbReference type="PROSITE" id="PS50113"/>
    </source>
</evidence>
<dbReference type="InterPro" id="IPR013767">
    <property type="entry name" value="PAS_fold"/>
</dbReference>
<feature type="domain" description="PAS" evidence="2">
    <location>
        <begin position="17"/>
        <end position="70"/>
    </location>
</feature>
<evidence type="ECO:0000313" key="5">
    <source>
        <dbReference type="EMBL" id="BBX83670.1"/>
    </source>
</evidence>
<dbReference type="InterPro" id="IPR035965">
    <property type="entry name" value="PAS-like_dom_sf"/>
</dbReference>
<dbReference type="CDD" id="cd00130">
    <property type="entry name" value="PAS"/>
    <property type="match status" value="2"/>
</dbReference>
<dbReference type="Pfam" id="PF13426">
    <property type="entry name" value="PAS_9"/>
    <property type="match status" value="1"/>
</dbReference>
<feature type="domain" description="PAC" evidence="3">
    <location>
        <begin position="212"/>
        <end position="262"/>
    </location>
</feature>
<dbReference type="Pfam" id="PF00989">
    <property type="entry name" value="PAS"/>
    <property type="match status" value="1"/>
</dbReference>
<dbReference type="Proteomes" id="UP000465609">
    <property type="component" value="Chromosome"/>
</dbReference>
<dbReference type="Gene3D" id="3.30.450.20">
    <property type="entry name" value="PAS domain"/>
    <property type="match status" value="2"/>
</dbReference>
<dbReference type="InterPro" id="IPR001610">
    <property type="entry name" value="PAC"/>
</dbReference>
<feature type="domain" description="STAS" evidence="4">
    <location>
        <begin position="271"/>
        <end position="382"/>
    </location>
</feature>
<dbReference type="PANTHER" id="PTHR33745">
    <property type="entry name" value="RSBT ANTAGONIST PROTEIN RSBS-RELATED"/>
    <property type="match status" value="1"/>
</dbReference>
<organism evidence="5 6">
    <name type="scientific">Mycolicibacterium aubagnense</name>
    <dbReference type="NCBI Taxonomy" id="319707"/>
    <lineage>
        <taxon>Bacteria</taxon>
        <taxon>Bacillati</taxon>
        <taxon>Actinomycetota</taxon>
        <taxon>Actinomycetes</taxon>
        <taxon>Mycobacteriales</taxon>
        <taxon>Mycobacteriaceae</taxon>
        <taxon>Mycolicibacterium</taxon>
    </lineage>
</organism>
<dbReference type="Pfam" id="PF01740">
    <property type="entry name" value="STAS"/>
    <property type="match status" value="1"/>
</dbReference>
<keyword evidence="1" id="KW-0597">Phosphoprotein</keyword>
<protein>
    <recommendedName>
        <fullName evidence="7">PAS domain S-box protein</fullName>
    </recommendedName>
</protein>
<accession>A0ABM7IAK8</accession>
<dbReference type="RefSeq" id="WP_234884323.1">
    <property type="nucleotide sequence ID" value="NZ_AP022577.1"/>
</dbReference>
<proteinExistence type="predicted"/>
<dbReference type="InterPro" id="IPR000014">
    <property type="entry name" value="PAS"/>
</dbReference>
<gene>
    <name evidence="5" type="ORF">MAUB_15430</name>
</gene>